<dbReference type="EMBL" id="MBUA01000030">
    <property type="protein sequence ID" value="MBC6492891.1"/>
    <property type="molecule type" value="Genomic_DNA"/>
</dbReference>
<keyword evidence="3" id="KW-1185">Reference proteome</keyword>
<evidence type="ECO:0000313" key="3">
    <source>
        <dbReference type="Proteomes" id="UP000765802"/>
    </source>
</evidence>
<protein>
    <submittedName>
        <fullName evidence="2">Uncharacterized protein</fullName>
    </submittedName>
</protein>
<keyword evidence="1" id="KW-1133">Transmembrane helix</keyword>
<evidence type="ECO:0000313" key="2">
    <source>
        <dbReference type="EMBL" id="MBC6492891.1"/>
    </source>
</evidence>
<feature type="transmembrane region" description="Helical" evidence="1">
    <location>
        <begin position="22"/>
        <end position="46"/>
    </location>
</feature>
<organism evidence="2 3">
    <name type="scientific">Flavihumibacter stibioxidans</name>
    <dbReference type="NCBI Taxonomy" id="1834163"/>
    <lineage>
        <taxon>Bacteria</taxon>
        <taxon>Pseudomonadati</taxon>
        <taxon>Bacteroidota</taxon>
        <taxon>Chitinophagia</taxon>
        <taxon>Chitinophagales</taxon>
        <taxon>Chitinophagaceae</taxon>
        <taxon>Flavihumibacter</taxon>
    </lineage>
</organism>
<gene>
    <name evidence="2" type="ORF">BC349_17675</name>
</gene>
<comment type="caution">
    <text evidence="2">The sequence shown here is derived from an EMBL/GenBank/DDBJ whole genome shotgun (WGS) entry which is preliminary data.</text>
</comment>
<accession>A0ABR7ME05</accession>
<proteinExistence type="predicted"/>
<reference evidence="2 3" key="1">
    <citation type="submission" date="2016-07" db="EMBL/GenBank/DDBJ databases">
        <title>Genome analysis of Flavihumibacter stibioxidans YS-17.</title>
        <authorList>
            <person name="Shi K."/>
            <person name="Han Y."/>
            <person name="Wang G."/>
        </authorList>
    </citation>
    <scope>NUCLEOTIDE SEQUENCE [LARGE SCALE GENOMIC DNA]</scope>
    <source>
        <strain evidence="2 3">YS-17</strain>
    </source>
</reference>
<dbReference type="Proteomes" id="UP000765802">
    <property type="component" value="Unassembled WGS sequence"/>
</dbReference>
<keyword evidence="1" id="KW-0812">Transmembrane</keyword>
<evidence type="ECO:0000256" key="1">
    <source>
        <dbReference type="SAM" id="Phobius"/>
    </source>
</evidence>
<sequence>MKGWEGPVSLDLSNNSGGFMKYLLLILGVFFYPGIAMPQSSGFIYIESEPSRPFYLRTLDSLYVSSSGNYIILAPLGQLKGDIIVGFPGRQQAAFVFTLPDTTTDRGLVLRDMRQEGWRLVDWRNNEPLITRRLGRQEDEYAGMYRRSDAFAVRLSQVVNDSSVLFYSKAVVRKNETALSKTEAGIVEKTAIGGPRPIAETRKVQPGSELSGQAEIAAPIKSGNADTALSGELVKSNTEAVPLNSIVTAGTQAKDSTGKADMHLKPVGALPGAGESGKKDLTPVRLISRKDTGKTWVLVYEVREGNTIDRVEVEIDKDRVTFAP</sequence>
<keyword evidence="1" id="KW-0472">Membrane</keyword>
<name>A0ABR7ME05_9BACT</name>